<dbReference type="SFLD" id="SFLDG01135">
    <property type="entry name" value="C1.5.6:_HAD__Beta-PGM__Phospha"/>
    <property type="match status" value="1"/>
</dbReference>
<name>A0A4R3LHJ2_9GAMM</name>
<evidence type="ECO:0000256" key="9">
    <source>
        <dbReference type="ARBA" id="ARBA00023277"/>
    </source>
</evidence>
<evidence type="ECO:0000256" key="1">
    <source>
        <dbReference type="ARBA" id="ARBA00000830"/>
    </source>
</evidence>
<protein>
    <recommendedName>
        <fullName evidence="5">phosphoglycolate phosphatase</fullName>
        <ecNumber evidence="5">3.1.3.18</ecNumber>
    </recommendedName>
</protein>
<dbReference type="InterPro" id="IPR036412">
    <property type="entry name" value="HAD-like_sf"/>
</dbReference>
<dbReference type="GO" id="GO:0005829">
    <property type="term" value="C:cytosol"/>
    <property type="evidence" value="ECO:0007669"/>
    <property type="project" value="TreeGrafter"/>
</dbReference>
<organism evidence="10 11">
    <name type="scientific">Pseudofulvimonas gallinarii</name>
    <dbReference type="NCBI Taxonomy" id="634155"/>
    <lineage>
        <taxon>Bacteria</taxon>
        <taxon>Pseudomonadati</taxon>
        <taxon>Pseudomonadota</taxon>
        <taxon>Gammaproteobacteria</taxon>
        <taxon>Lysobacterales</taxon>
        <taxon>Rhodanobacteraceae</taxon>
        <taxon>Pseudofulvimonas</taxon>
    </lineage>
</organism>
<dbReference type="InterPro" id="IPR050155">
    <property type="entry name" value="HAD-like_hydrolase_sf"/>
</dbReference>
<dbReference type="InterPro" id="IPR041492">
    <property type="entry name" value="HAD_2"/>
</dbReference>
<evidence type="ECO:0000256" key="5">
    <source>
        <dbReference type="ARBA" id="ARBA00013078"/>
    </source>
</evidence>
<dbReference type="EMBL" id="SMAF01000005">
    <property type="protein sequence ID" value="TCS99619.1"/>
    <property type="molecule type" value="Genomic_DNA"/>
</dbReference>
<dbReference type="NCBIfam" id="TIGR01509">
    <property type="entry name" value="HAD-SF-IA-v3"/>
    <property type="match status" value="1"/>
</dbReference>
<dbReference type="PANTHER" id="PTHR43434:SF23">
    <property type="entry name" value="PHOSPHOGLYCOLATE PHOSPHATASE"/>
    <property type="match status" value="1"/>
</dbReference>
<dbReference type="GO" id="GO:0006281">
    <property type="term" value="P:DNA repair"/>
    <property type="evidence" value="ECO:0007669"/>
    <property type="project" value="TreeGrafter"/>
</dbReference>
<comment type="caution">
    <text evidence="10">The sequence shown here is derived from an EMBL/GenBank/DDBJ whole genome shotgun (WGS) entry which is preliminary data.</text>
</comment>
<dbReference type="Gene3D" id="3.40.50.1000">
    <property type="entry name" value="HAD superfamily/HAD-like"/>
    <property type="match status" value="1"/>
</dbReference>
<dbReference type="NCBIfam" id="TIGR01549">
    <property type="entry name" value="HAD-SF-IA-v1"/>
    <property type="match status" value="1"/>
</dbReference>
<dbReference type="GO" id="GO:0005975">
    <property type="term" value="P:carbohydrate metabolic process"/>
    <property type="evidence" value="ECO:0007669"/>
    <property type="project" value="InterPro"/>
</dbReference>
<dbReference type="Pfam" id="PF13419">
    <property type="entry name" value="HAD_2"/>
    <property type="match status" value="1"/>
</dbReference>
<evidence type="ECO:0000256" key="6">
    <source>
        <dbReference type="ARBA" id="ARBA00022723"/>
    </source>
</evidence>
<dbReference type="Gene3D" id="1.10.150.240">
    <property type="entry name" value="Putative phosphatase, domain 2"/>
    <property type="match status" value="1"/>
</dbReference>
<reference evidence="10 11" key="1">
    <citation type="submission" date="2019-03" db="EMBL/GenBank/DDBJ databases">
        <title>Genomic Encyclopedia of Type Strains, Phase IV (KMG-IV): sequencing the most valuable type-strain genomes for metagenomic binning, comparative biology and taxonomic classification.</title>
        <authorList>
            <person name="Goeker M."/>
        </authorList>
    </citation>
    <scope>NUCLEOTIDE SEQUENCE [LARGE SCALE GENOMIC DNA]</scope>
    <source>
        <strain evidence="10 11">DSM 21944</strain>
    </source>
</reference>
<comment type="cofactor">
    <cofactor evidence="2">
        <name>Mg(2+)</name>
        <dbReference type="ChEBI" id="CHEBI:18420"/>
    </cofactor>
</comment>
<dbReference type="PRINTS" id="PR00413">
    <property type="entry name" value="HADHALOGNASE"/>
</dbReference>
<evidence type="ECO:0000256" key="3">
    <source>
        <dbReference type="ARBA" id="ARBA00004818"/>
    </source>
</evidence>
<dbReference type="SFLD" id="SFLDG01129">
    <property type="entry name" value="C1.5:_HAD__Beta-PGM__Phosphata"/>
    <property type="match status" value="1"/>
</dbReference>
<dbReference type="SUPFAM" id="SSF56784">
    <property type="entry name" value="HAD-like"/>
    <property type="match status" value="1"/>
</dbReference>
<dbReference type="SFLD" id="SFLDS00003">
    <property type="entry name" value="Haloacid_Dehalogenase"/>
    <property type="match status" value="1"/>
</dbReference>
<evidence type="ECO:0000313" key="11">
    <source>
        <dbReference type="Proteomes" id="UP000294599"/>
    </source>
</evidence>
<evidence type="ECO:0000256" key="2">
    <source>
        <dbReference type="ARBA" id="ARBA00001946"/>
    </source>
</evidence>
<comment type="pathway">
    <text evidence="3">Organic acid metabolism; glycolate biosynthesis; glycolate from 2-phosphoglycolate: step 1/1.</text>
</comment>
<dbReference type="InterPro" id="IPR023214">
    <property type="entry name" value="HAD_sf"/>
</dbReference>
<dbReference type="AlphaFoldDB" id="A0A4R3LHJ2"/>
<evidence type="ECO:0000313" key="10">
    <source>
        <dbReference type="EMBL" id="TCS99619.1"/>
    </source>
</evidence>
<dbReference type="Proteomes" id="UP000294599">
    <property type="component" value="Unassembled WGS sequence"/>
</dbReference>
<dbReference type="InterPro" id="IPR023198">
    <property type="entry name" value="PGP-like_dom2"/>
</dbReference>
<keyword evidence="6" id="KW-0479">Metal-binding</keyword>
<keyword evidence="11" id="KW-1185">Reference proteome</keyword>
<dbReference type="GO" id="GO:0008967">
    <property type="term" value="F:phosphoglycolate phosphatase activity"/>
    <property type="evidence" value="ECO:0007669"/>
    <property type="project" value="UniProtKB-EC"/>
</dbReference>
<dbReference type="InterPro" id="IPR006439">
    <property type="entry name" value="HAD-SF_hydro_IA"/>
</dbReference>
<sequence>MNPPDSMPAAGTFRCRAVLFDLDGTVLDTAPDLLRALNVVRERRGLPMLDDKGFRLEISRGARAMLGYGLPGFASGTDEDRRLLVEEFLAVYQDDVYRDTILFPGMAALMDALEAAGIAMAIVTNKPERMAVALLEAMGLAPRFPVILGGDSLPERKPHPMPARVACDRLGVHPATALFVGDDPRDIDCGRAAGCRSIAVRWGYTDTGDIEGWGADAIVAHPRQLLAMAAP</sequence>
<evidence type="ECO:0000256" key="4">
    <source>
        <dbReference type="ARBA" id="ARBA00006171"/>
    </source>
</evidence>
<comment type="similarity">
    <text evidence="4">Belongs to the HAD-like hydrolase superfamily. CbbY/CbbZ/Gph/YieH family.</text>
</comment>
<dbReference type="PANTHER" id="PTHR43434">
    <property type="entry name" value="PHOSPHOGLYCOLATE PHOSPHATASE"/>
    <property type="match status" value="1"/>
</dbReference>
<dbReference type="OrthoDB" id="9776368at2"/>
<dbReference type="GO" id="GO:0046872">
    <property type="term" value="F:metal ion binding"/>
    <property type="evidence" value="ECO:0007669"/>
    <property type="project" value="UniProtKB-KW"/>
</dbReference>
<dbReference type="InterPro" id="IPR037512">
    <property type="entry name" value="PGPase_prok"/>
</dbReference>
<dbReference type="NCBIfam" id="TIGR01449">
    <property type="entry name" value="PGP_bact"/>
    <property type="match status" value="1"/>
</dbReference>
<accession>A0A4R3LHJ2</accession>
<dbReference type="RefSeq" id="WP_123521602.1">
    <property type="nucleotide sequence ID" value="NZ_JBHLWF010000028.1"/>
</dbReference>
<comment type="catalytic activity">
    <reaction evidence="1">
        <text>2-phosphoglycolate + H2O = glycolate + phosphate</text>
        <dbReference type="Rhea" id="RHEA:14369"/>
        <dbReference type="ChEBI" id="CHEBI:15377"/>
        <dbReference type="ChEBI" id="CHEBI:29805"/>
        <dbReference type="ChEBI" id="CHEBI:43474"/>
        <dbReference type="ChEBI" id="CHEBI:58033"/>
        <dbReference type="EC" id="3.1.3.18"/>
    </reaction>
</comment>
<dbReference type="FunFam" id="3.40.50.1000:FF:000022">
    <property type="entry name" value="Phosphoglycolate phosphatase"/>
    <property type="match status" value="1"/>
</dbReference>
<proteinExistence type="inferred from homology"/>
<keyword evidence="7" id="KW-0378">Hydrolase</keyword>
<keyword evidence="9" id="KW-0119">Carbohydrate metabolism</keyword>
<keyword evidence="8" id="KW-0460">Magnesium</keyword>
<evidence type="ECO:0000256" key="8">
    <source>
        <dbReference type="ARBA" id="ARBA00022842"/>
    </source>
</evidence>
<dbReference type="EC" id="3.1.3.18" evidence="5"/>
<gene>
    <name evidence="10" type="ORF">EDC25_10552</name>
</gene>
<evidence type="ECO:0000256" key="7">
    <source>
        <dbReference type="ARBA" id="ARBA00022801"/>
    </source>
</evidence>